<organism evidence="1 2">
    <name type="scientific">Candidatus Woesebacteria bacterium GW2011_GWC2_45_9</name>
    <dbReference type="NCBI Taxonomy" id="1618589"/>
    <lineage>
        <taxon>Bacteria</taxon>
        <taxon>Candidatus Woeseibacteriota</taxon>
    </lineage>
</organism>
<evidence type="ECO:0000313" key="2">
    <source>
        <dbReference type="Proteomes" id="UP000034922"/>
    </source>
</evidence>
<protein>
    <submittedName>
        <fullName evidence="1">Uncharacterized protein</fullName>
    </submittedName>
</protein>
<sequence length="39" mass="4458">MGIYLSLNTMRNYITPKTYFCSTSCLLTYLEGETLLCIS</sequence>
<reference evidence="1 2" key="1">
    <citation type="journal article" date="2015" name="Nature">
        <title>rRNA introns, odd ribosomes, and small enigmatic genomes across a large radiation of phyla.</title>
        <authorList>
            <person name="Brown C.T."/>
            <person name="Hug L.A."/>
            <person name="Thomas B.C."/>
            <person name="Sharon I."/>
            <person name="Castelle C.J."/>
            <person name="Singh A."/>
            <person name="Wilkins M.J."/>
            <person name="Williams K.H."/>
            <person name="Banfield J.F."/>
        </authorList>
    </citation>
    <scope>NUCLEOTIDE SEQUENCE [LARGE SCALE GENOMIC DNA]</scope>
</reference>
<comment type="caution">
    <text evidence="1">The sequence shown here is derived from an EMBL/GenBank/DDBJ whole genome shotgun (WGS) entry which is preliminary data.</text>
</comment>
<proteinExistence type="predicted"/>
<dbReference type="AlphaFoldDB" id="A0A0G1N6U8"/>
<evidence type="ECO:0000313" key="1">
    <source>
        <dbReference type="EMBL" id="KKU16047.1"/>
    </source>
</evidence>
<dbReference type="EMBL" id="LCLM01000046">
    <property type="protein sequence ID" value="KKU16047.1"/>
    <property type="molecule type" value="Genomic_DNA"/>
</dbReference>
<gene>
    <name evidence="1" type="ORF">UX25_C0046G0006</name>
</gene>
<accession>A0A0G1N6U8</accession>
<name>A0A0G1N6U8_9BACT</name>
<dbReference type="Proteomes" id="UP000034922">
    <property type="component" value="Unassembled WGS sequence"/>
</dbReference>